<gene>
    <name evidence="1" type="ORF">AAME72_10380</name>
</gene>
<organism evidence="1">
    <name type="scientific">Leifsonia sp. NPDC080035</name>
    <dbReference type="NCBI Taxonomy" id="3143936"/>
    <lineage>
        <taxon>Bacteria</taxon>
        <taxon>Bacillati</taxon>
        <taxon>Actinomycetota</taxon>
        <taxon>Actinomycetes</taxon>
        <taxon>Micrococcales</taxon>
        <taxon>Microbacteriaceae</taxon>
        <taxon>Leifsonia</taxon>
    </lineage>
</organism>
<dbReference type="RefSeq" id="WP_348786486.1">
    <property type="nucleotide sequence ID" value="NZ_CP157390.1"/>
</dbReference>
<dbReference type="EMBL" id="CP157390">
    <property type="protein sequence ID" value="XBM46501.1"/>
    <property type="molecule type" value="Genomic_DNA"/>
</dbReference>
<protein>
    <submittedName>
        <fullName evidence="1">Uncharacterized protein</fullName>
    </submittedName>
</protein>
<dbReference type="AlphaFoldDB" id="A0AAU7G981"/>
<evidence type="ECO:0000313" key="1">
    <source>
        <dbReference type="EMBL" id="XBM46501.1"/>
    </source>
</evidence>
<accession>A0AAU7G981</accession>
<proteinExistence type="predicted"/>
<sequence length="164" mass="17575">MQVSRDAIARRIIDEIGADGPDAIGSTMLGAIVTGVALAVGEDDVKYLGAALRRSEQVLSVHVGVFTAGTIVTVEAMLSTQSGQSDVITRVHRRTDLERLEVAGGTPSFQADDLAEWPGRFTVRAVYRDGLELVIPMSEADTPQKRNSVWTILNGLREDLGGGR</sequence>
<name>A0AAU7G981_9MICO</name>
<reference evidence="1" key="1">
    <citation type="submission" date="2024-05" db="EMBL/GenBank/DDBJ databases">
        <title>The Natural Products Discovery Center: Release of the First 8490 Sequenced Strains for Exploring Actinobacteria Biosynthetic Diversity.</title>
        <authorList>
            <person name="Kalkreuter E."/>
            <person name="Kautsar S.A."/>
            <person name="Yang D."/>
            <person name="Bader C.D."/>
            <person name="Teijaro C.N."/>
            <person name="Fluegel L."/>
            <person name="Davis C.M."/>
            <person name="Simpson J.R."/>
            <person name="Lauterbach L."/>
            <person name="Steele A.D."/>
            <person name="Gui C."/>
            <person name="Meng S."/>
            <person name="Li G."/>
            <person name="Viehrig K."/>
            <person name="Ye F."/>
            <person name="Su P."/>
            <person name="Kiefer A.F."/>
            <person name="Nichols A."/>
            <person name="Cepeda A.J."/>
            <person name="Yan W."/>
            <person name="Fan B."/>
            <person name="Jiang Y."/>
            <person name="Adhikari A."/>
            <person name="Zheng C.-J."/>
            <person name="Schuster L."/>
            <person name="Cowan T.M."/>
            <person name="Smanski M.J."/>
            <person name="Chevrette M.G."/>
            <person name="de Carvalho L.P.S."/>
            <person name="Shen B."/>
        </authorList>
    </citation>
    <scope>NUCLEOTIDE SEQUENCE</scope>
    <source>
        <strain evidence="1">NPDC080035</strain>
    </source>
</reference>